<dbReference type="GO" id="GO:0003677">
    <property type="term" value="F:DNA binding"/>
    <property type="evidence" value="ECO:0007669"/>
    <property type="project" value="UniProtKB-UniRule"/>
</dbReference>
<evidence type="ECO:0000256" key="2">
    <source>
        <dbReference type="SAM" id="MobiDB-lite"/>
    </source>
</evidence>
<feature type="DNA-binding region" description="Homeobox" evidence="1">
    <location>
        <begin position="42"/>
        <end position="84"/>
    </location>
</feature>
<dbReference type="SUPFAM" id="SSF46689">
    <property type="entry name" value="Homeodomain-like"/>
    <property type="match status" value="1"/>
</dbReference>
<keyword evidence="1" id="KW-0539">Nucleus</keyword>
<dbReference type="InterPro" id="IPR009057">
    <property type="entry name" value="Homeodomain-like_sf"/>
</dbReference>
<feature type="domain" description="Homeobox" evidence="3">
    <location>
        <begin position="40"/>
        <end position="83"/>
    </location>
</feature>
<dbReference type="OrthoDB" id="6159439at2759"/>
<evidence type="ECO:0000256" key="1">
    <source>
        <dbReference type="PROSITE-ProRule" id="PRU00108"/>
    </source>
</evidence>
<feature type="compositionally biased region" description="Polar residues" evidence="2">
    <location>
        <begin position="326"/>
        <end position="350"/>
    </location>
</feature>
<keyword evidence="1" id="KW-0371">Homeobox</keyword>
<feature type="region of interest" description="Disordered" evidence="2">
    <location>
        <begin position="91"/>
        <end position="177"/>
    </location>
</feature>
<reference evidence="5" key="1">
    <citation type="submission" date="2014-03" db="EMBL/GenBank/DDBJ databases">
        <title>The Genome Sequence of Puccinia striiformis f. sp. tritici PST-78.</title>
        <authorList>
            <consortium name="The Broad Institute Genome Sequencing Platform"/>
            <person name="Cuomo C."/>
            <person name="Hulbert S."/>
            <person name="Chen X."/>
            <person name="Walker B."/>
            <person name="Young S.K."/>
            <person name="Zeng Q."/>
            <person name="Gargeya S."/>
            <person name="Fitzgerald M."/>
            <person name="Haas B."/>
            <person name="Abouelleil A."/>
            <person name="Alvarado L."/>
            <person name="Arachchi H.M."/>
            <person name="Berlin A.M."/>
            <person name="Chapman S.B."/>
            <person name="Goldberg J."/>
            <person name="Griggs A."/>
            <person name="Gujja S."/>
            <person name="Hansen M."/>
            <person name="Howarth C."/>
            <person name="Imamovic A."/>
            <person name="Larimer J."/>
            <person name="McCowan C."/>
            <person name="Montmayeur A."/>
            <person name="Murphy C."/>
            <person name="Neiman D."/>
            <person name="Pearson M."/>
            <person name="Priest M."/>
            <person name="Roberts A."/>
            <person name="Saif S."/>
            <person name="Shea T."/>
            <person name="Sisk P."/>
            <person name="Sykes S."/>
            <person name="Wortman J."/>
            <person name="Nusbaum C."/>
            <person name="Birren B."/>
        </authorList>
    </citation>
    <scope>NUCLEOTIDE SEQUENCE [LARGE SCALE GENOMIC DNA]</scope>
    <source>
        <strain evidence="5">race PST-78</strain>
    </source>
</reference>
<protein>
    <recommendedName>
        <fullName evidence="3">Homeobox domain-containing protein</fullName>
    </recommendedName>
</protein>
<feature type="compositionally biased region" description="Basic residues" evidence="2">
    <location>
        <begin position="1"/>
        <end position="18"/>
    </location>
</feature>
<organism evidence="4 5">
    <name type="scientific">Puccinia striiformis f. sp. tritici PST-78</name>
    <dbReference type="NCBI Taxonomy" id="1165861"/>
    <lineage>
        <taxon>Eukaryota</taxon>
        <taxon>Fungi</taxon>
        <taxon>Dikarya</taxon>
        <taxon>Basidiomycota</taxon>
        <taxon>Pucciniomycotina</taxon>
        <taxon>Pucciniomycetes</taxon>
        <taxon>Pucciniales</taxon>
        <taxon>Pucciniaceae</taxon>
        <taxon>Puccinia</taxon>
    </lineage>
</organism>
<feature type="region of interest" description="Disordered" evidence="2">
    <location>
        <begin position="276"/>
        <end position="357"/>
    </location>
</feature>
<evidence type="ECO:0000259" key="3">
    <source>
        <dbReference type="PROSITE" id="PS50071"/>
    </source>
</evidence>
<dbReference type="Proteomes" id="UP000054564">
    <property type="component" value="Unassembled WGS sequence"/>
</dbReference>
<accession>A0A0L0VQF4</accession>
<keyword evidence="5" id="KW-1185">Reference proteome</keyword>
<feature type="compositionally biased region" description="Polar residues" evidence="2">
    <location>
        <begin position="92"/>
        <end position="112"/>
    </location>
</feature>
<feature type="compositionally biased region" description="Polar residues" evidence="2">
    <location>
        <begin position="142"/>
        <end position="156"/>
    </location>
</feature>
<feature type="compositionally biased region" description="Basic and acidic residues" evidence="2">
    <location>
        <begin position="119"/>
        <end position="129"/>
    </location>
</feature>
<sequence length="622" mass="69404">MKPSRHNSLHRRSSHSSRGKHDIFHGHPYHGHPYACTPTLNCIFEVSPSPSHSQVSKIMQQTGLKRKQITSWFWRKRKESIDPDSIEHVQFPRQSSSVHHDQTTAPTSSLPRSTIRYGKPRDKQNEEYRPPSYVQVKRRSSRNPSSDLNHRSSSQPHKAKHISIHDQRTSTGHSMEDQTTISSNVILNPKPPLESCPLTASPERSPLLIRCKLRPLAQRVLNEKAEQELDEDIESKSPCGPLAPATPCHPSDFIPYPASHTTKDSSSPSGIIKDLTSSSAMQHDESRSILSPISGNEVPRKPFRPYRLPTNACDPHASIEPIRPTPASSSAIPPNQRRSASTNPNISESTPDILPVNAFSTSRGDLYQYQLGSTNAPSFEEYSISATRKIVSGKNDWLRPEPRLSHRVNSQVESISRNLSDAFRECSPSSTNSDTSTQMDAGQGVCLRVSQEDPDTGWSRKSSTSSLGHEIHRWSELSDVDGASRYSSESNESRASRCTNPAIEDYSALLGSSSDQVLIPAEELRAAEEEVEPRDDLHHTNLSIGANSISHPHHPMELATKTIPAFQEHHYKQLSFTSSTPLLAQQSEVEEDPRLFMFQGDNHEFFDLLDWNPLESFLSGAC</sequence>
<comment type="caution">
    <text evidence="4">The sequence shown here is derived from an EMBL/GenBank/DDBJ whole genome shotgun (WGS) entry which is preliminary data.</text>
</comment>
<dbReference type="CDD" id="cd00086">
    <property type="entry name" value="homeodomain"/>
    <property type="match status" value="1"/>
</dbReference>
<proteinExistence type="predicted"/>
<gene>
    <name evidence="4" type="ORF">PSTG_05271</name>
</gene>
<feature type="region of interest" description="Disordered" evidence="2">
    <location>
        <begin position="1"/>
        <end position="26"/>
    </location>
</feature>
<dbReference type="InterPro" id="IPR001356">
    <property type="entry name" value="HD"/>
</dbReference>
<dbReference type="PROSITE" id="PS50071">
    <property type="entry name" value="HOMEOBOX_2"/>
    <property type="match status" value="1"/>
</dbReference>
<keyword evidence="1" id="KW-0238">DNA-binding</keyword>
<dbReference type="AlphaFoldDB" id="A0A0L0VQF4"/>
<dbReference type="EMBL" id="AJIL01000029">
    <property type="protein sequence ID" value="KNF01491.1"/>
    <property type="molecule type" value="Genomic_DNA"/>
</dbReference>
<comment type="subcellular location">
    <subcellularLocation>
        <location evidence="1">Nucleus</location>
    </subcellularLocation>
</comment>
<name>A0A0L0VQF4_9BASI</name>
<dbReference type="Gene3D" id="1.10.10.60">
    <property type="entry name" value="Homeodomain-like"/>
    <property type="match status" value="1"/>
</dbReference>
<evidence type="ECO:0000313" key="4">
    <source>
        <dbReference type="EMBL" id="KNF01491.1"/>
    </source>
</evidence>
<dbReference type="GO" id="GO:0005634">
    <property type="term" value="C:nucleus"/>
    <property type="evidence" value="ECO:0007669"/>
    <property type="project" value="UniProtKB-SubCell"/>
</dbReference>
<evidence type="ECO:0000313" key="5">
    <source>
        <dbReference type="Proteomes" id="UP000054564"/>
    </source>
</evidence>